<evidence type="ECO:0000256" key="8">
    <source>
        <dbReference type="ARBA" id="ARBA00023136"/>
    </source>
</evidence>
<organism evidence="12 13">
    <name type="scientific">Candidatus Woesebacteria bacterium RIFCSPHIGHO2_01_FULL_41_10</name>
    <dbReference type="NCBI Taxonomy" id="1802500"/>
    <lineage>
        <taxon>Bacteria</taxon>
        <taxon>Candidatus Woeseibacteriota</taxon>
    </lineage>
</organism>
<dbReference type="InterPro" id="IPR036640">
    <property type="entry name" value="ABC1_TM_sf"/>
</dbReference>
<evidence type="ECO:0000256" key="3">
    <source>
        <dbReference type="ARBA" id="ARBA00022475"/>
    </source>
</evidence>
<evidence type="ECO:0000256" key="2">
    <source>
        <dbReference type="ARBA" id="ARBA00022448"/>
    </source>
</evidence>
<dbReference type="InterPro" id="IPR003593">
    <property type="entry name" value="AAA+_ATPase"/>
</dbReference>
<evidence type="ECO:0000259" key="11">
    <source>
        <dbReference type="PROSITE" id="PS50929"/>
    </source>
</evidence>
<reference evidence="12 13" key="1">
    <citation type="journal article" date="2016" name="Nat. Commun.">
        <title>Thousands of microbial genomes shed light on interconnected biogeochemical processes in an aquifer system.</title>
        <authorList>
            <person name="Anantharaman K."/>
            <person name="Brown C.T."/>
            <person name="Hug L.A."/>
            <person name="Sharon I."/>
            <person name="Castelle C.J."/>
            <person name="Probst A.J."/>
            <person name="Thomas B.C."/>
            <person name="Singh A."/>
            <person name="Wilkins M.J."/>
            <person name="Karaoz U."/>
            <person name="Brodie E.L."/>
            <person name="Williams K.H."/>
            <person name="Hubbard S.S."/>
            <person name="Banfield J.F."/>
        </authorList>
    </citation>
    <scope>NUCLEOTIDE SEQUENCE [LARGE SCALE GENOMIC DNA]</scope>
</reference>
<dbReference type="PROSITE" id="PS50893">
    <property type="entry name" value="ABC_TRANSPORTER_2"/>
    <property type="match status" value="1"/>
</dbReference>
<evidence type="ECO:0000256" key="5">
    <source>
        <dbReference type="ARBA" id="ARBA00022741"/>
    </source>
</evidence>
<dbReference type="PROSITE" id="PS50929">
    <property type="entry name" value="ABC_TM1F"/>
    <property type="match status" value="1"/>
</dbReference>
<dbReference type="EMBL" id="MGGM01000024">
    <property type="protein sequence ID" value="OGM28731.1"/>
    <property type="molecule type" value="Genomic_DNA"/>
</dbReference>
<name>A0A1F7YN15_9BACT</name>
<evidence type="ECO:0000256" key="6">
    <source>
        <dbReference type="ARBA" id="ARBA00022840"/>
    </source>
</evidence>
<evidence type="ECO:0000313" key="13">
    <source>
        <dbReference type="Proteomes" id="UP000177263"/>
    </source>
</evidence>
<dbReference type="SMART" id="SM00382">
    <property type="entry name" value="AAA"/>
    <property type="match status" value="1"/>
</dbReference>
<sequence>MRVKRPTGEIDLGDFVKSTFWLVRIYFSIAPGQILLMVFSTIINALESVASAYIFAKIVDLLVLSVADPLSSGSLLMYWMGIYLFAQLSFTAFNMLGNYIRRDLSFYSDLRIQVLLHQKLQSLGVATLEKPDVNNQITRARENLSYMFRYLTDLLHLGSRVTSAGAAFAIILSFQPVLGIALLFLSIPTILIDRVYLGKIWRLSINTTEERRSAHASLNHLLDTGSLQELRIVGGIDFLLAKFNKFFDHWYGEWKKLRRRWYRLSYVSELLILVGKIAGYIDVFAHFLAHTISIGGVTFYIRNIDSLSSGFTSIAGTISSMYEGSQRINELRLLFETKSDDNDGTVDMGKLATGPLINIDEVSFAYPRSKKRVIKGLSLNIKAGEKLAIVGHNGAGKTTLVKLLARFYPVTKGEITINGININELKIDSWYQNIGVLFQDFNTYEHLTAEENILLGRPKMTFSKTSLTTAAQNADAQSFIGEYKNGYQQILSEKYKGGIRPSTGQWQKIAIARFFYRNAPLVIFDEPTAAIDAVSEEKIFNKIYESFENKTVIIISHRFSTVRNADRIVVVEKGRIIEQGNHNDLMKLKGKYAKAFNIQAKGYKK</sequence>
<feature type="domain" description="ABC transmembrane type-1" evidence="11">
    <location>
        <begin position="35"/>
        <end position="323"/>
    </location>
</feature>
<accession>A0A1F7YN15</accession>
<dbReference type="SUPFAM" id="SSF90123">
    <property type="entry name" value="ABC transporter transmembrane region"/>
    <property type="match status" value="1"/>
</dbReference>
<keyword evidence="5" id="KW-0547">Nucleotide-binding</keyword>
<protein>
    <recommendedName>
        <fullName evidence="14">ABC transporter domain-containing protein</fullName>
    </recommendedName>
</protein>
<dbReference type="PANTHER" id="PTHR43394:SF1">
    <property type="entry name" value="ATP-BINDING CASSETTE SUB-FAMILY B MEMBER 10, MITOCHONDRIAL"/>
    <property type="match status" value="1"/>
</dbReference>
<dbReference type="Pfam" id="PF00005">
    <property type="entry name" value="ABC_tran"/>
    <property type="match status" value="1"/>
</dbReference>
<evidence type="ECO:0000256" key="7">
    <source>
        <dbReference type="ARBA" id="ARBA00022989"/>
    </source>
</evidence>
<keyword evidence="7 9" id="KW-1133">Transmembrane helix</keyword>
<dbReference type="InterPro" id="IPR027417">
    <property type="entry name" value="P-loop_NTPase"/>
</dbReference>
<dbReference type="GO" id="GO:0016887">
    <property type="term" value="F:ATP hydrolysis activity"/>
    <property type="evidence" value="ECO:0007669"/>
    <property type="project" value="InterPro"/>
</dbReference>
<keyword evidence="4 9" id="KW-0812">Transmembrane</keyword>
<keyword evidence="2" id="KW-0813">Transport</keyword>
<dbReference type="InterPro" id="IPR039421">
    <property type="entry name" value="Type_1_exporter"/>
</dbReference>
<dbReference type="AlphaFoldDB" id="A0A1F7YN15"/>
<dbReference type="GO" id="GO:0005886">
    <property type="term" value="C:plasma membrane"/>
    <property type="evidence" value="ECO:0007669"/>
    <property type="project" value="UniProtKB-SubCell"/>
</dbReference>
<dbReference type="Gene3D" id="1.20.1560.10">
    <property type="entry name" value="ABC transporter type 1, transmembrane domain"/>
    <property type="match status" value="1"/>
</dbReference>
<dbReference type="STRING" id="1802500.A2801_03485"/>
<dbReference type="GO" id="GO:0005524">
    <property type="term" value="F:ATP binding"/>
    <property type="evidence" value="ECO:0007669"/>
    <property type="project" value="UniProtKB-KW"/>
</dbReference>
<dbReference type="GO" id="GO:0015421">
    <property type="term" value="F:ABC-type oligopeptide transporter activity"/>
    <property type="evidence" value="ECO:0007669"/>
    <property type="project" value="TreeGrafter"/>
</dbReference>
<proteinExistence type="predicted"/>
<feature type="transmembrane region" description="Helical" evidence="9">
    <location>
        <begin position="76"/>
        <end position="96"/>
    </location>
</feature>
<dbReference type="PANTHER" id="PTHR43394">
    <property type="entry name" value="ATP-DEPENDENT PERMEASE MDL1, MITOCHONDRIAL"/>
    <property type="match status" value="1"/>
</dbReference>
<dbReference type="InterPro" id="IPR011527">
    <property type="entry name" value="ABC1_TM_dom"/>
</dbReference>
<dbReference type="Gene3D" id="3.40.50.300">
    <property type="entry name" value="P-loop containing nucleotide triphosphate hydrolases"/>
    <property type="match status" value="1"/>
</dbReference>
<feature type="domain" description="ABC transporter" evidence="10">
    <location>
        <begin position="357"/>
        <end position="598"/>
    </location>
</feature>
<dbReference type="SUPFAM" id="SSF52540">
    <property type="entry name" value="P-loop containing nucleoside triphosphate hydrolases"/>
    <property type="match status" value="1"/>
</dbReference>
<evidence type="ECO:0000256" key="9">
    <source>
        <dbReference type="SAM" id="Phobius"/>
    </source>
</evidence>
<gene>
    <name evidence="12" type="ORF">A2801_03485</name>
</gene>
<evidence type="ECO:0008006" key="14">
    <source>
        <dbReference type="Google" id="ProtNLM"/>
    </source>
</evidence>
<dbReference type="InterPro" id="IPR003439">
    <property type="entry name" value="ABC_transporter-like_ATP-bd"/>
</dbReference>
<comment type="subcellular location">
    <subcellularLocation>
        <location evidence="1">Cell membrane</location>
        <topology evidence="1">Multi-pass membrane protein</topology>
    </subcellularLocation>
</comment>
<comment type="caution">
    <text evidence="12">The sequence shown here is derived from an EMBL/GenBank/DDBJ whole genome shotgun (WGS) entry which is preliminary data.</text>
</comment>
<feature type="transmembrane region" description="Helical" evidence="9">
    <location>
        <begin position="178"/>
        <end position="197"/>
    </location>
</feature>
<evidence type="ECO:0000256" key="1">
    <source>
        <dbReference type="ARBA" id="ARBA00004651"/>
    </source>
</evidence>
<dbReference type="Proteomes" id="UP000177263">
    <property type="component" value="Unassembled WGS sequence"/>
</dbReference>
<keyword evidence="8 9" id="KW-0472">Membrane</keyword>
<dbReference type="FunFam" id="3.40.50.300:FF:000299">
    <property type="entry name" value="ABC transporter ATP-binding protein/permease"/>
    <property type="match status" value="1"/>
</dbReference>
<evidence type="ECO:0000259" key="10">
    <source>
        <dbReference type="PROSITE" id="PS50893"/>
    </source>
</evidence>
<evidence type="ECO:0000313" key="12">
    <source>
        <dbReference type="EMBL" id="OGM28731.1"/>
    </source>
</evidence>
<evidence type="ECO:0000256" key="4">
    <source>
        <dbReference type="ARBA" id="ARBA00022692"/>
    </source>
</evidence>
<keyword evidence="3" id="KW-1003">Cell membrane</keyword>
<keyword evidence="6" id="KW-0067">ATP-binding</keyword>